<keyword evidence="4" id="KW-0969">Cilium</keyword>
<evidence type="ECO:0000313" key="9">
    <source>
        <dbReference type="EMBL" id="TPQ23289.1"/>
    </source>
</evidence>
<dbReference type="PROSITE" id="PS50194">
    <property type="entry name" value="FILAMIN_REPEAT"/>
    <property type="match status" value="1"/>
</dbReference>
<evidence type="ECO:0000256" key="3">
    <source>
        <dbReference type="ARBA" id="ARBA00022490"/>
    </source>
</evidence>
<evidence type="ECO:0000256" key="4">
    <source>
        <dbReference type="ARBA" id="ARBA00023069"/>
    </source>
</evidence>
<accession>A0A505DPW4</accession>
<keyword evidence="3" id="KW-0963">Cytoplasm</keyword>
<evidence type="ECO:0000256" key="2">
    <source>
        <dbReference type="ARBA" id="ARBA00004496"/>
    </source>
</evidence>
<organism evidence="9 10">
    <name type="scientific">Streptomyces sporangiiformans</name>
    <dbReference type="NCBI Taxonomy" id="2315329"/>
    <lineage>
        <taxon>Bacteria</taxon>
        <taxon>Bacillati</taxon>
        <taxon>Actinomycetota</taxon>
        <taxon>Actinomycetes</taxon>
        <taxon>Kitasatosporales</taxon>
        <taxon>Streptomycetaceae</taxon>
        <taxon>Streptomyces</taxon>
    </lineage>
</organism>
<comment type="subcellular location">
    <subcellularLocation>
        <location evidence="1">Cell projection</location>
        <location evidence="1">Cilium</location>
    </subcellularLocation>
    <subcellularLocation>
        <location evidence="2">Cytoplasm</location>
    </subcellularLocation>
</comment>
<evidence type="ECO:0000256" key="5">
    <source>
        <dbReference type="ARBA" id="ARBA00023273"/>
    </source>
</evidence>
<feature type="region of interest" description="Disordered" evidence="6">
    <location>
        <begin position="1192"/>
        <end position="1212"/>
    </location>
</feature>
<dbReference type="Pfam" id="PF22544">
    <property type="entry name" value="HYDIN_VesB_CFA65-like_Ig"/>
    <property type="match status" value="1"/>
</dbReference>
<dbReference type="NCBIfam" id="NF012200">
    <property type="entry name" value="choice_anch_D"/>
    <property type="match status" value="6"/>
</dbReference>
<feature type="region of interest" description="Disordered" evidence="6">
    <location>
        <begin position="476"/>
        <end position="509"/>
    </location>
</feature>
<evidence type="ECO:0000313" key="10">
    <source>
        <dbReference type="Proteomes" id="UP000317378"/>
    </source>
</evidence>
<keyword evidence="5" id="KW-0966">Cell projection</keyword>
<keyword evidence="10" id="KW-1185">Reference proteome</keyword>
<dbReference type="InterPro" id="IPR052614">
    <property type="entry name" value="CFAP65"/>
</dbReference>
<proteinExistence type="predicted"/>
<evidence type="ECO:0000259" key="8">
    <source>
        <dbReference type="Pfam" id="PF22544"/>
    </source>
</evidence>
<dbReference type="PANTHER" id="PTHR46127:SF1">
    <property type="entry name" value="CILIA- AND FLAGELLA-ASSOCIATED PROTEIN 65"/>
    <property type="match status" value="1"/>
</dbReference>
<reference evidence="9 10" key="1">
    <citation type="submission" date="2019-06" db="EMBL/GenBank/DDBJ databases">
        <title>Streptomyces sporangiiformans sp. nov., a novel actinomycete isolated from soil in Mount Song.</title>
        <authorList>
            <person name="Han L."/>
        </authorList>
    </citation>
    <scope>NUCLEOTIDE SEQUENCE [LARGE SCALE GENOMIC DNA]</scope>
    <source>
        <strain evidence="9 10">NEAU-SSA 1</strain>
    </source>
</reference>
<dbReference type="Gene3D" id="2.60.40.10">
    <property type="entry name" value="Immunoglobulins"/>
    <property type="match status" value="6"/>
</dbReference>
<dbReference type="InterPro" id="IPR013783">
    <property type="entry name" value="Ig-like_fold"/>
</dbReference>
<feature type="domain" description="HYDIN/VesB/CFA65-like Ig-like" evidence="8">
    <location>
        <begin position="1003"/>
        <end position="1094"/>
    </location>
</feature>
<gene>
    <name evidence="9" type="ORF">FGD71_005040</name>
</gene>
<dbReference type="EMBL" id="VCHX02000057">
    <property type="protein sequence ID" value="TPQ23289.1"/>
    <property type="molecule type" value="Genomic_DNA"/>
</dbReference>
<dbReference type="AlphaFoldDB" id="A0A505DPW4"/>
<comment type="caution">
    <text evidence="9">The sequence shown here is derived from an EMBL/GenBank/DDBJ whole genome shotgun (WGS) entry which is preliminary data.</text>
</comment>
<dbReference type="GO" id="GO:0005737">
    <property type="term" value="C:cytoplasm"/>
    <property type="evidence" value="ECO:0007669"/>
    <property type="project" value="UniProtKB-SubCell"/>
</dbReference>
<dbReference type="InterPro" id="IPR008752">
    <property type="entry name" value="Peptidase_M11"/>
</dbReference>
<name>A0A505DPW4_9ACTN</name>
<evidence type="ECO:0000259" key="7">
    <source>
        <dbReference type="Pfam" id="PF05548"/>
    </source>
</evidence>
<dbReference type="OrthoDB" id="5476529at2"/>
<dbReference type="Pfam" id="PF05548">
    <property type="entry name" value="Peptidase_M11"/>
    <property type="match status" value="1"/>
</dbReference>
<dbReference type="InterPro" id="IPR053879">
    <property type="entry name" value="HYDIN_VesB_CFA65-like_Ig"/>
</dbReference>
<sequence>MPDGKSLIRRGPAMSVLPNPQPELAAPAPAPGASALRAAAYRPAGSTPWAVLMCKFSDVAAQPQSTAFFADFLTTAGNGKGGMADYWRDMSGGTVTLDGSAVFGWFTLDLSLATARGWTWPGARIDLMRACVAAADGVVDFSAFQGVIAVLNAQIDSGSSGRRQLQVGDGRREFGLVNLDPGAWNNAFAAHEMGHGYGLPHSFSDEPTVMEYGDGWDIMSAMTFGGKVPTFLHPLFGPSGPALCGVYQDRLGWIPSSERLDLSSFGRGATLTISALDKAPPGIRLVRIWLGFSTHHYAVELRMPQEETGWDRGIDRAGVLVRLVQNGVSYLRQSTGGVQDMQPGDSFVDAHENLVVSVLGFDDKERTATVHIGPRPPAGLATRARLTPLPNAAGWHNSDVEVRLTGTAAVGSGAPRITFSATGADPMPPATVTGPAVSVTVTKEGSTTLCYAAEDNTGAGELPRTLRIDIDKTRPTTTRTVTSPAPGRVDIELNGADPSSDGSQPSGFKSLTYEAVGANPLPPTTTTQPRVRFSITAPGLTTVIYWSTDRADNTEVPHTLDLRPVPRLTPDSLTFIAAPGTVSAPQTLLLRNLGETTLVISGIDTTDSAFALTDGSLPPCGNTLAPGATCAIDVVFAPTAAAVHHAALLLSTDFPDRTIEIPLTGTGVRPRLEFSPSGPDGIAFPVTRIGHQSPLRTVTVRNAGPVPLTIANVVAGDDFPVVRTGCAAYPRTLAPGQSCDVDVVFRPRLPGPRTGALAVESNAEGGRRLLALTGEGVAEPELTAVPAALSFGPQPVGTGGTPQWIELTNTGHAELRLSGASFTGAHAADFSITEEGRLPDSRVVLEPEQSTRVQVAFRPADLGPRAAELLLATNVPGPARGIPLSGVGVAAPAVVLDPTSVDFGPQPVGTPGPTTTVTLRNNSPAPVEIRTTELTGGNAADFAVASAPGDTCGAAPIPAGGSCRVAVTFTPAAVGSRSTVLALTDTAGLRHEVPLTGTGSGALIAFEPAALGFGALPLGGTERHDLTIRNTGNAVLVINALQTTGDFLNGPGCVGGLRPGRDCMVRILFRPTGEGPRTGELTVTSNAVGGPFRLPLSGTGLVPAIGITPDALTFGAQDVGTTSQPQPVTVSSTGSASLSITEVTLTGPHTDDFRLRDNCGRRGHMPGAECVVEVVFAPTAPGPRTATLNLTDDAPGSPHTVQLSGEGHLRRI</sequence>
<dbReference type="SUPFAM" id="SSF55486">
    <property type="entry name" value="Metalloproteases ('zincins'), catalytic domain"/>
    <property type="match status" value="1"/>
</dbReference>
<feature type="domain" description="Peptidase M11 gametolysin" evidence="7">
    <location>
        <begin position="70"/>
        <end position="220"/>
    </location>
</feature>
<feature type="compositionally biased region" description="Polar residues" evidence="6">
    <location>
        <begin position="500"/>
        <end position="509"/>
    </location>
</feature>
<dbReference type="GO" id="GO:0005975">
    <property type="term" value="P:carbohydrate metabolic process"/>
    <property type="evidence" value="ECO:0007669"/>
    <property type="project" value="UniProtKB-ARBA"/>
</dbReference>
<dbReference type="Proteomes" id="UP000317378">
    <property type="component" value="Unassembled WGS sequence"/>
</dbReference>
<protein>
    <submittedName>
        <fullName evidence="9">Choice-of-anchor D domain-containing protein</fullName>
    </submittedName>
</protein>
<dbReference type="PANTHER" id="PTHR46127">
    <property type="entry name" value="CILIA- AND FLAGELLA-ASSOCIATED PROTEIN 65"/>
    <property type="match status" value="1"/>
</dbReference>
<dbReference type="InterPro" id="IPR017868">
    <property type="entry name" value="Filamin/ABP280_repeat-like"/>
</dbReference>
<evidence type="ECO:0000256" key="6">
    <source>
        <dbReference type="SAM" id="MobiDB-lite"/>
    </source>
</evidence>
<evidence type="ECO:0000256" key="1">
    <source>
        <dbReference type="ARBA" id="ARBA00004138"/>
    </source>
</evidence>